<dbReference type="PROSITE" id="PS00710">
    <property type="entry name" value="PGM_PMM"/>
    <property type="match status" value="1"/>
</dbReference>
<comment type="similarity">
    <text evidence="2 7">Belongs to the phosphohexose mutase family.</text>
</comment>
<dbReference type="InterPro" id="IPR016055">
    <property type="entry name" value="A-D-PHexomutase_a/b/a-I/II/III"/>
</dbReference>
<evidence type="ECO:0000256" key="5">
    <source>
        <dbReference type="ARBA" id="ARBA00022842"/>
    </source>
</evidence>
<dbReference type="PRINTS" id="PR00509">
    <property type="entry name" value="PGMPMM"/>
</dbReference>
<evidence type="ECO:0000313" key="14">
    <source>
        <dbReference type="Proteomes" id="UP000316080"/>
    </source>
</evidence>
<evidence type="ECO:0000313" key="13">
    <source>
        <dbReference type="EMBL" id="TDA37942.1"/>
    </source>
</evidence>
<evidence type="ECO:0000313" key="15">
    <source>
        <dbReference type="Proteomes" id="UP000317265"/>
    </source>
</evidence>
<dbReference type="InterPro" id="IPR016066">
    <property type="entry name" value="A-D-PHexomutase_CS"/>
</dbReference>
<dbReference type="InterPro" id="IPR005844">
    <property type="entry name" value="A-D-PHexomutase_a/b/a-I"/>
</dbReference>
<comment type="caution">
    <text evidence="12">The sequence shown here is derived from an EMBL/GenBank/DDBJ whole genome shotgun (WGS) entry which is preliminary data.</text>
</comment>
<organism evidence="12 14">
    <name type="scientific">Thermoproteota archaeon</name>
    <dbReference type="NCBI Taxonomy" id="2056631"/>
    <lineage>
        <taxon>Archaea</taxon>
        <taxon>Thermoproteota</taxon>
    </lineage>
</organism>
<sequence>MNHKAKIIFGTDGWRSRMDSDFNIDNVRIVAQAITYYLIDSGYNKGIFIGYDGRKNSQIFAKACAEVISSFNIPSFIPPRPVPTPLAAFTTVKYSLDGSIMITASHNPPIYNGIKFIPYYGGPATTTITNKIENYIQKIKYVKYEDFDKLKTKGLITIINPIYDYIDHLLNMLSVNKLKMNICIDAMHGATAGIIELLISKLNANIHMIRGNIDPEFGGTTPDPIPSNLELLRNEVISKKFDIGLAFDGDGDRLAVITNDGTFLLANQILPLLYIHLHDNRNKIGDAARTIATSHMLDFIVKERGHKVIETPVGFKHIAPLLYEKKVIIGGEESGGIGFIDHIPEKDGLASAILLLEFLSFSDIKEVIKDINSKYGYFEFKRIDVNKTINIPSDLPTKEIFNKKVIEVNKIDGLKVILEDGSWFLIRKSGTENLVRIYIESNTKDNIRKLEDFIKKFLNFSIGSLL</sequence>
<dbReference type="PANTHER" id="PTHR45745:SF1">
    <property type="entry name" value="PHOSPHOGLUCOMUTASE 2B-RELATED"/>
    <property type="match status" value="1"/>
</dbReference>
<keyword evidence="6" id="KW-0413">Isomerase</keyword>
<keyword evidence="3" id="KW-0597">Phosphoprotein</keyword>
<dbReference type="Proteomes" id="UP000316080">
    <property type="component" value="Unassembled WGS sequence"/>
</dbReference>
<keyword evidence="4 7" id="KW-0479">Metal-binding</keyword>
<reference evidence="13 15" key="1">
    <citation type="journal article" date="2019" name="Nat. Microbiol.">
        <title>Expanding anaerobic alkane metabolism in the domain of Archaea.</title>
        <authorList>
            <person name="Wang Y."/>
            <person name="Wegener G."/>
            <person name="Hou J."/>
            <person name="Wang F."/>
            <person name="Xiao X."/>
        </authorList>
    </citation>
    <scope>NUCLEOTIDE SEQUENCE [LARGE SCALE GENOMIC DNA]</scope>
    <source>
        <strain evidence="13">WYZ-LMO11</strain>
    </source>
</reference>
<dbReference type="InterPro" id="IPR005843">
    <property type="entry name" value="A-D-PHexomutase_C"/>
</dbReference>
<dbReference type="GO" id="GO:0006166">
    <property type="term" value="P:purine ribonucleoside salvage"/>
    <property type="evidence" value="ECO:0007669"/>
    <property type="project" value="TreeGrafter"/>
</dbReference>
<evidence type="ECO:0000313" key="12">
    <source>
        <dbReference type="EMBL" id="RZN57834.1"/>
    </source>
</evidence>
<protein>
    <submittedName>
        <fullName evidence="12">Phosphoglucomutase/phosphomannomutase family protein</fullName>
    </submittedName>
</protein>
<dbReference type="EMBL" id="RXIH01000001">
    <property type="protein sequence ID" value="RZN57834.1"/>
    <property type="molecule type" value="Genomic_DNA"/>
</dbReference>
<comment type="cofactor">
    <cofactor evidence="1">
        <name>Mg(2+)</name>
        <dbReference type="ChEBI" id="CHEBI:18420"/>
    </cofactor>
</comment>
<dbReference type="InterPro" id="IPR005845">
    <property type="entry name" value="A-D-PHexomutase_a/b/a-II"/>
</dbReference>
<accession>A0A520KH10</accession>
<dbReference type="GO" id="GO:0005975">
    <property type="term" value="P:carbohydrate metabolic process"/>
    <property type="evidence" value="ECO:0007669"/>
    <property type="project" value="InterPro"/>
</dbReference>
<evidence type="ECO:0000256" key="6">
    <source>
        <dbReference type="ARBA" id="ARBA00023235"/>
    </source>
</evidence>
<dbReference type="AlphaFoldDB" id="A0A520KH10"/>
<feature type="domain" description="Alpha-D-phosphohexomutase alpha/beta/alpha" evidence="10">
    <location>
        <begin position="164"/>
        <end position="261"/>
    </location>
</feature>
<dbReference type="PANTHER" id="PTHR45745">
    <property type="entry name" value="PHOSPHOMANNOMUTASE 45A"/>
    <property type="match status" value="1"/>
</dbReference>
<reference evidence="12 14" key="2">
    <citation type="journal article" date="2019" name="Nat. Microbiol.">
        <title>Wide diversity of methane and short-chain alkane metabolisms in uncultured archaea.</title>
        <authorList>
            <person name="Borrel G."/>
            <person name="Adam P.S."/>
            <person name="McKay L.J."/>
            <person name="Chen L.X."/>
            <person name="Sierra-Garcia I.N."/>
            <person name="Sieber C.M."/>
            <person name="Letourneur Q."/>
            <person name="Ghozlane A."/>
            <person name="Andersen G.L."/>
            <person name="Li W.J."/>
            <person name="Hallam S.J."/>
            <person name="Muyzer G."/>
            <person name="de Oliveira V.M."/>
            <person name="Inskeep W.P."/>
            <person name="Banfield J.F."/>
            <person name="Gribaldo S."/>
        </authorList>
    </citation>
    <scope>NUCLEOTIDE SEQUENCE [LARGE SCALE GENOMIC DNA]</scope>
    <source>
        <strain evidence="12">Verst-YHS</strain>
    </source>
</reference>
<evidence type="ECO:0000259" key="9">
    <source>
        <dbReference type="Pfam" id="PF02878"/>
    </source>
</evidence>
<dbReference type="EMBL" id="QNVI01000061">
    <property type="protein sequence ID" value="TDA37942.1"/>
    <property type="molecule type" value="Genomic_DNA"/>
</dbReference>
<proteinExistence type="inferred from homology"/>
<dbReference type="Pfam" id="PF02880">
    <property type="entry name" value="PGM_PMM_III"/>
    <property type="match status" value="1"/>
</dbReference>
<evidence type="ECO:0000259" key="11">
    <source>
        <dbReference type="Pfam" id="PF02880"/>
    </source>
</evidence>
<dbReference type="Pfam" id="PF02878">
    <property type="entry name" value="PGM_PMM_I"/>
    <property type="match status" value="1"/>
</dbReference>
<evidence type="ECO:0000256" key="7">
    <source>
        <dbReference type="RuleBase" id="RU004326"/>
    </source>
</evidence>
<dbReference type="InterPro" id="IPR036900">
    <property type="entry name" value="A-D-PHexomutase_C_sf"/>
</dbReference>
<dbReference type="InterPro" id="IPR005846">
    <property type="entry name" value="A-D-PHexomutase_a/b/a-III"/>
</dbReference>
<feature type="domain" description="Alpha-D-phosphohexomutase alpha/beta/alpha" evidence="9">
    <location>
        <begin position="7"/>
        <end position="140"/>
    </location>
</feature>
<evidence type="ECO:0000256" key="3">
    <source>
        <dbReference type="ARBA" id="ARBA00022553"/>
    </source>
</evidence>
<dbReference type="InterPro" id="IPR005841">
    <property type="entry name" value="Alpha-D-phosphohexomutase_SF"/>
</dbReference>
<keyword evidence="5 7" id="KW-0460">Magnesium</keyword>
<feature type="domain" description="Alpha-D-phosphohexomutase C-terminal" evidence="8">
    <location>
        <begin position="407"/>
        <end position="455"/>
    </location>
</feature>
<evidence type="ECO:0000259" key="10">
    <source>
        <dbReference type="Pfam" id="PF02879"/>
    </source>
</evidence>
<gene>
    <name evidence="13" type="ORF">DSO09_05395</name>
    <name evidence="12" type="ORF">EF809_00030</name>
</gene>
<evidence type="ECO:0000256" key="4">
    <source>
        <dbReference type="ARBA" id="ARBA00022723"/>
    </source>
</evidence>
<dbReference type="Pfam" id="PF02879">
    <property type="entry name" value="PGM_PMM_II"/>
    <property type="match status" value="1"/>
</dbReference>
<dbReference type="GO" id="GO:0008973">
    <property type="term" value="F:phosphopentomutase activity"/>
    <property type="evidence" value="ECO:0007669"/>
    <property type="project" value="TreeGrafter"/>
</dbReference>
<evidence type="ECO:0000259" key="8">
    <source>
        <dbReference type="Pfam" id="PF00408"/>
    </source>
</evidence>
<dbReference type="Proteomes" id="UP000317265">
    <property type="component" value="Unassembled WGS sequence"/>
</dbReference>
<dbReference type="Gene3D" id="3.30.310.50">
    <property type="entry name" value="Alpha-D-phosphohexomutase, C-terminal domain"/>
    <property type="match status" value="1"/>
</dbReference>
<dbReference type="Gene3D" id="3.40.120.10">
    <property type="entry name" value="Alpha-D-Glucose-1,6-Bisphosphate, subunit A, domain 3"/>
    <property type="match status" value="3"/>
</dbReference>
<evidence type="ECO:0000256" key="1">
    <source>
        <dbReference type="ARBA" id="ARBA00001946"/>
    </source>
</evidence>
<evidence type="ECO:0000256" key="2">
    <source>
        <dbReference type="ARBA" id="ARBA00010231"/>
    </source>
</evidence>
<dbReference type="SUPFAM" id="SSF53738">
    <property type="entry name" value="Phosphoglucomutase, first 3 domains"/>
    <property type="match status" value="2"/>
</dbReference>
<dbReference type="GO" id="GO:0000287">
    <property type="term" value="F:magnesium ion binding"/>
    <property type="evidence" value="ECO:0007669"/>
    <property type="project" value="InterPro"/>
</dbReference>
<feature type="domain" description="Alpha-D-phosphohexomutase alpha/beta/alpha" evidence="11">
    <location>
        <begin position="267"/>
        <end position="370"/>
    </location>
</feature>
<name>A0A520KH10_9CREN</name>
<dbReference type="Pfam" id="PF00408">
    <property type="entry name" value="PGM_PMM_IV"/>
    <property type="match status" value="1"/>
</dbReference>
<dbReference type="SUPFAM" id="SSF55957">
    <property type="entry name" value="Phosphoglucomutase, C-terminal domain"/>
    <property type="match status" value="1"/>
</dbReference>